<dbReference type="AlphaFoldDB" id="A0A1J5MX85"/>
<dbReference type="OrthoDB" id="5444275at2"/>
<dbReference type="Proteomes" id="UP000181901">
    <property type="component" value="Unassembled WGS sequence"/>
</dbReference>
<keyword evidence="2" id="KW-1185">Reference proteome</keyword>
<evidence type="ECO:0000313" key="2">
    <source>
        <dbReference type="Proteomes" id="UP000181901"/>
    </source>
</evidence>
<name>A0A1J5MX85_9BACT</name>
<sequence>MNSNIKIFISSPLIRLVQEFAKRVTVYKPNVLITYYDIYPLSRGDLKPTRYTIKNRERIGELMLDCGAFSLQQEYRNRSEDERERASDELFEAYKAYTELAHEQYDHIISMDDRFDLDSMEHNLGRLHEMEDIGVNAIPVIHNIYDPNEISYFIDNEYDMVAIGQCKGRDDLRVLYPVVDRLYQAGIKVHLFGKTTPKIINHVPLYSCDSKTFLDYGTRGKVLYWNPENKGLDKTDVIYFPKYQEKPDEGKGYYYHEYKYLDDFKRYIAHNLDLDFEAFKTDDGDFYRELVNMLYFANLEYEVNNSPLLP</sequence>
<reference evidence="1 2" key="1">
    <citation type="submission" date="2015-09" db="EMBL/GenBank/DDBJ databases">
        <title>Genome of Desulfovibrio dechloracetivorans BerOc1, a mercury methylating strain isolated from highly hydrocarbons and metals contaminated coastal sediments.</title>
        <authorList>
            <person name="Goni Urriza M."/>
            <person name="Gassie C."/>
            <person name="Bouchez O."/>
            <person name="Klopp C."/>
            <person name="Ranchou-Peyruse A."/>
            <person name="Remy G."/>
        </authorList>
    </citation>
    <scope>NUCLEOTIDE SEQUENCE [LARGE SCALE GENOMIC DNA]</scope>
    <source>
        <strain evidence="1 2">BerOc1</strain>
    </source>
</reference>
<gene>
    <name evidence="1" type="ORF">BerOc1_03079</name>
</gene>
<dbReference type="RefSeq" id="WP_071546513.1">
    <property type="nucleotide sequence ID" value="NZ_LKAQ01000004.1"/>
</dbReference>
<proteinExistence type="predicted"/>
<dbReference type="EMBL" id="LKAQ01000004">
    <property type="protein sequence ID" value="OIQ51134.1"/>
    <property type="molecule type" value="Genomic_DNA"/>
</dbReference>
<protein>
    <submittedName>
        <fullName evidence="1">Uncharacterized protein</fullName>
    </submittedName>
</protein>
<evidence type="ECO:0000313" key="1">
    <source>
        <dbReference type="EMBL" id="OIQ51134.1"/>
    </source>
</evidence>
<organism evidence="1 2">
    <name type="scientific">Pseudodesulfovibrio hydrargyri</name>
    <dbReference type="NCBI Taxonomy" id="2125990"/>
    <lineage>
        <taxon>Bacteria</taxon>
        <taxon>Pseudomonadati</taxon>
        <taxon>Thermodesulfobacteriota</taxon>
        <taxon>Desulfovibrionia</taxon>
        <taxon>Desulfovibrionales</taxon>
        <taxon>Desulfovibrionaceae</taxon>
    </lineage>
</organism>
<accession>A0A1J5MX85</accession>
<comment type="caution">
    <text evidence="1">The sequence shown here is derived from an EMBL/GenBank/DDBJ whole genome shotgun (WGS) entry which is preliminary data.</text>
</comment>